<dbReference type="EMBL" id="BAABFT010000021">
    <property type="protein sequence ID" value="GAA4338459.1"/>
    <property type="molecule type" value="Genomic_DNA"/>
</dbReference>
<evidence type="ECO:0000313" key="2">
    <source>
        <dbReference type="Proteomes" id="UP001500582"/>
    </source>
</evidence>
<protein>
    <submittedName>
        <fullName evidence="1">Uncharacterized protein</fullName>
    </submittedName>
</protein>
<organism evidence="1 2">
    <name type="scientific">Mucilaginibacter gynuensis</name>
    <dbReference type="NCBI Taxonomy" id="1302236"/>
    <lineage>
        <taxon>Bacteria</taxon>
        <taxon>Pseudomonadati</taxon>
        <taxon>Bacteroidota</taxon>
        <taxon>Sphingobacteriia</taxon>
        <taxon>Sphingobacteriales</taxon>
        <taxon>Sphingobacteriaceae</taxon>
        <taxon>Mucilaginibacter</taxon>
    </lineage>
</organism>
<accession>A0ABP8HF33</accession>
<sequence>MEQKEVLNEAEELLKVAEAVTGRPVIVEIDFQIPITHNGIRVRKLKFAIRPITVGNLYRISGMVKKIPDGLIEGTAVQILADIHEHIDKLVYIAAVGIQNDENEPTPDLLDLVKKFDLEDIHSVVQIVLSQINLKSFISSIILIKGADILQRRKAKEKMSPIRPAETIAPGE</sequence>
<dbReference type="RefSeq" id="WP_345213793.1">
    <property type="nucleotide sequence ID" value="NZ_BAABFT010000021.1"/>
</dbReference>
<gene>
    <name evidence="1" type="ORF">GCM10023149_48440</name>
</gene>
<reference evidence="2" key="1">
    <citation type="journal article" date="2019" name="Int. J. Syst. Evol. Microbiol.">
        <title>The Global Catalogue of Microorganisms (GCM) 10K type strain sequencing project: providing services to taxonomists for standard genome sequencing and annotation.</title>
        <authorList>
            <consortium name="The Broad Institute Genomics Platform"/>
            <consortium name="The Broad Institute Genome Sequencing Center for Infectious Disease"/>
            <person name="Wu L."/>
            <person name="Ma J."/>
        </authorList>
    </citation>
    <scope>NUCLEOTIDE SEQUENCE [LARGE SCALE GENOMIC DNA]</scope>
    <source>
        <strain evidence="2">JCM 17705</strain>
    </source>
</reference>
<comment type="caution">
    <text evidence="1">The sequence shown here is derived from an EMBL/GenBank/DDBJ whole genome shotgun (WGS) entry which is preliminary data.</text>
</comment>
<evidence type="ECO:0000313" key="1">
    <source>
        <dbReference type="EMBL" id="GAA4338459.1"/>
    </source>
</evidence>
<dbReference type="Proteomes" id="UP001500582">
    <property type="component" value="Unassembled WGS sequence"/>
</dbReference>
<name>A0ABP8HF33_9SPHI</name>
<keyword evidence="2" id="KW-1185">Reference proteome</keyword>
<proteinExistence type="predicted"/>